<dbReference type="EMBL" id="AZGK01000017">
    <property type="protein sequence ID" value="KRM45419.1"/>
    <property type="molecule type" value="Genomic_DNA"/>
</dbReference>
<evidence type="ECO:0000256" key="6">
    <source>
        <dbReference type="ARBA" id="ARBA00022597"/>
    </source>
</evidence>
<dbReference type="PROSITE" id="PS51093">
    <property type="entry name" value="PTS_EIIA_TYPE_1"/>
    <property type="match status" value="1"/>
</dbReference>
<dbReference type="Pfam" id="PF00358">
    <property type="entry name" value="PTS_EIIA_1"/>
    <property type="match status" value="1"/>
</dbReference>
<dbReference type="PANTHER" id="PTHR45008:SF1">
    <property type="entry name" value="PTS SYSTEM GLUCOSE-SPECIFIC EIIA COMPONENT"/>
    <property type="match status" value="1"/>
</dbReference>
<dbReference type="PATRIC" id="fig|1423784.4.peg.849"/>
<dbReference type="GO" id="GO:0016301">
    <property type="term" value="F:kinase activity"/>
    <property type="evidence" value="ECO:0007669"/>
    <property type="project" value="UniProtKB-KW"/>
</dbReference>
<dbReference type="PROSITE" id="PS00872">
    <property type="entry name" value="NA_GALACTOSIDE_SYMP"/>
    <property type="match status" value="1"/>
</dbReference>
<feature type="transmembrane region" description="Helical" evidence="11">
    <location>
        <begin position="205"/>
        <end position="226"/>
    </location>
</feature>
<dbReference type="Proteomes" id="UP000051957">
    <property type="component" value="Unassembled WGS sequence"/>
</dbReference>
<dbReference type="NCBIfam" id="TIGR00792">
    <property type="entry name" value="gph"/>
    <property type="match status" value="1"/>
</dbReference>
<gene>
    <name evidence="13" type="ORF">FC51_GL000846</name>
</gene>
<evidence type="ECO:0000256" key="3">
    <source>
        <dbReference type="ARBA" id="ARBA00007724"/>
    </source>
</evidence>
<evidence type="ECO:0000256" key="1">
    <source>
        <dbReference type="ARBA" id="ARBA00004496"/>
    </source>
</evidence>
<dbReference type="GeneID" id="69802535"/>
<feature type="transmembrane region" description="Helical" evidence="11">
    <location>
        <begin position="175"/>
        <end position="193"/>
    </location>
</feature>
<feature type="transmembrane region" description="Helical" evidence="11">
    <location>
        <begin position="95"/>
        <end position="112"/>
    </location>
</feature>
<dbReference type="SUPFAM" id="SSF103473">
    <property type="entry name" value="MFS general substrate transporter"/>
    <property type="match status" value="1"/>
</dbReference>
<keyword evidence="9" id="KW-0418">Kinase</keyword>
<keyword evidence="5" id="KW-0597">Phosphoprotein</keyword>
<reference evidence="13 14" key="1">
    <citation type="journal article" date="2015" name="Genome Announc.">
        <title>Expanding the biotechnology potential of lactobacilli through comparative genomics of 213 strains and associated genera.</title>
        <authorList>
            <person name="Sun Z."/>
            <person name="Harris H.M."/>
            <person name="McCann A."/>
            <person name="Guo C."/>
            <person name="Argimon S."/>
            <person name="Zhang W."/>
            <person name="Yang X."/>
            <person name="Jeffery I.B."/>
            <person name="Cooney J.C."/>
            <person name="Kagawa T.F."/>
            <person name="Liu W."/>
            <person name="Song Y."/>
            <person name="Salvetti E."/>
            <person name="Wrobel A."/>
            <person name="Rasinkangas P."/>
            <person name="Parkhill J."/>
            <person name="Rea M.C."/>
            <person name="O'Sullivan O."/>
            <person name="Ritari J."/>
            <person name="Douillard F.P."/>
            <person name="Paul Ross R."/>
            <person name="Yang R."/>
            <person name="Briner A.E."/>
            <person name="Felis G.E."/>
            <person name="de Vos W.M."/>
            <person name="Barrangou R."/>
            <person name="Klaenhammer T.R."/>
            <person name="Caufield P.W."/>
            <person name="Cui Y."/>
            <person name="Zhang H."/>
            <person name="O'Toole P.W."/>
        </authorList>
    </citation>
    <scope>NUCLEOTIDE SEQUENCE [LARGE SCALE GENOMIC DNA]</scope>
    <source>
        <strain evidence="13 14">DSM 5707</strain>
    </source>
</reference>
<dbReference type="GO" id="GO:0005737">
    <property type="term" value="C:cytoplasm"/>
    <property type="evidence" value="ECO:0007669"/>
    <property type="project" value="UniProtKB-SubCell"/>
</dbReference>
<evidence type="ECO:0000313" key="13">
    <source>
        <dbReference type="EMBL" id="KRM45419.1"/>
    </source>
</evidence>
<feature type="transmembrane region" description="Helical" evidence="11">
    <location>
        <begin position="291"/>
        <end position="309"/>
    </location>
</feature>
<dbReference type="FunFam" id="2.70.70.10:FF:000001">
    <property type="entry name" value="PTS system glucose-specific IIA component"/>
    <property type="match status" value="1"/>
</dbReference>
<evidence type="ECO:0000259" key="12">
    <source>
        <dbReference type="PROSITE" id="PS51093"/>
    </source>
</evidence>
<evidence type="ECO:0000256" key="8">
    <source>
        <dbReference type="ARBA" id="ARBA00022683"/>
    </source>
</evidence>
<keyword evidence="8" id="KW-0598">Phosphotransferase system</keyword>
<accession>A0A0R1Z0N1</accession>
<feature type="transmembrane region" description="Helical" evidence="11">
    <location>
        <begin position="430"/>
        <end position="452"/>
    </location>
</feature>
<evidence type="ECO:0000256" key="9">
    <source>
        <dbReference type="ARBA" id="ARBA00022777"/>
    </source>
</evidence>
<dbReference type="InterPro" id="IPR050890">
    <property type="entry name" value="PTS_EIIA_component"/>
</dbReference>
<name>A0A0R1Z0N1_9LACO</name>
<dbReference type="Pfam" id="PF13347">
    <property type="entry name" value="MFS_2"/>
    <property type="match status" value="1"/>
</dbReference>
<comment type="similarity">
    <text evidence="3">In the N-terminal section; belongs to the sodium:galactoside symporter (TC 2.A.2) family.</text>
</comment>
<dbReference type="InterPro" id="IPR001927">
    <property type="entry name" value="Na/Gal_symport"/>
</dbReference>
<evidence type="ECO:0000256" key="4">
    <source>
        <dbReference type="ARBA" id="ARBA00022448"/>
    </source>
</evidence>
<keyword evidence="11" id="KW-0472">Membrane</keyword>
<keyword evidence="11" id="KW-1133">Transmembrane helix</keyword>
<protein>
    <submittedName>
        <fullName evidence="13">Sugar (Glycoside-Pentoside-Hexuronide) transporter</fullName>
    </submittedName>
</protein>
<dbReference type="InterPro" id="IPR018043">
    <property type="entry name" value="Na/Gal_symport_CS"/>
</dbReference>
<dbReference type="CDD" id="cd00210">
    <property type="entry name" value="PTS_IIA_glc"/>
    <property type="match status" value="1"/>
</dbReference>
<feature type="transmembrane region" description="Helical" evidence="11">
    <location>
        <begin position="58"/>
        <end position="75"/>
    </location>
</feature>
<feature type="transmembrane region" description="Helical" evidence="11">
    <location>
        <begin position="321"/>
        <end position="339"/>
    </location>
</feature>
<organism evidence="13 14">
    <name type="scientific">Lentilactobacillus parabuchneri DSM 5707 = NBRC 107865</name>
    <dbReference type="NCBI Taxonomy" id="1423784"/>
    <lineage>
        <taxon>Bacteria</taxon>
        <taxon>Bacillati</taxon>
        <taxon>Bacillota</taxon>
        <taxon>Bacilli</taxon>
        <taxon>Lactobacillales</taxon>
        <taxon>Lactobacillaceae</taxon>
        <taxon>Lentilactobacillus</taxon>
    </lineage>
</organism>
<dbReference type="AlphaFoldDB" id="A0A0R1Z0N1"/>
<keyword evidence="11" id="KW-0812">Transmembrane</keyword>
<keyword evidence="10" id="KW-0769">Symport</keyword>
<dbReference type="InterPro" id="IPR001127">
    <property type="entry name" value="PTS_EIIA_1_perm"/>
</dbReference>
<evidence type="ECO:0000256" key="7">
    <source>
        <dbReference type="ARBA" id="ARBA00022679"/>
    </source>
</evidence>
<dbReference type="GO" id="GO:0006814">
    <property type="term" value="P:sodium ion transport"/>
    <property type="evidence" value="ECO:0007669"/>
    <property type="project" value="InterPro"/>
</dbReference>
<dbReference type="InterPro" id="IPR011055">
    <property type="entry name" value="Dup_hybrid_motif"/>
</dbReference>
<keyword evidence="4" id="KW-0813">Transport</keyword>
<dbReference type="PANTHER" id="PTHR45008">
    <property type="entry name" value="PTS SYSTEM GLUCOSE-SPECIFIC EIIA COMPONENT"/>
    <property type="match status" value="1"/>
</dbReference>
<comment type="caution">
    <text evidence="13">The sequence shown here is derived from an EMBL/GenBank/DDBJ whole genome shotgun (WGS) entry which is preliminary data.</text>
</comment>
<feature type="transmembrane region" description="Helical" evidence="11">
    <location>
        <begin position="345"/>
        <end position="368"/>
    </location>
</feature>
<dbReference type="GO" id="GO:0005886">
    <property type="term" value="C:plasma membrane"/>
    <property type="evidence" value="ECO:0007669"/>
    <property type="project" value="UniProtKB-SubCell"/>
</dbReference>
<dbReference type="Gene3D" id="1.20.1250.20">
    <property type="entry name" value="MFS general substrate transporter like domains"/>
    <property type="match status" value="2"/>
</dbReference>
<evidence type="ECO:0000256" key="10">
    <source>
        <dbReference type="ARBA" id="ARBA00022847"/>
    </source>
</evidence>
<evidence type="ECO:0000256" key="11">
    <source>
        <dbReference type="SAM" id="Phobius"/>
    </source>
</evidence>
<dbReference type="GO" id="GO:0009401">
    <property type="term" value="P:phosphoenolpyruvate-dependent sugar phosphotransferase system"/>
    <property type="evidence" value="ECO:0007669"/>
    <property type="project" value="UniProtKB-KW"/>
</dbReference>
<evidence type="ECO:0000256" key="5">
    <source>
        <dbReference type="ARBA" id="ARBA00022553"/>
    </source>
</evidence>
<keyword evidence="7" id="KW-0808">Transferase</keyword>
<comment type="subcellular location">
    <subcellularLocation>
        <location evidence="2">Cell membrane</location>
        <topology evidence="2">Multi-pass membrane protein</topology>
    </subcellularLocation>
    <subcellularLocation>
        <location evidence="1">Cytoplasm</location>
    </subcellularLocation>
</comment>
<evidence type="ECO:0000313" key="14">
    <source>
        <dbReference type="Proteomes" id="UP000051957"/>
    </source>
</evidence>
<dbReference type="RefSeq" id="WP_057910797.1">
    <property type="nucleotide sequence ID" value="NZ_AZGK01000017.1"/>
</dbReference>
<dbReference type="CDD" id="cd17332">
    <property type="entry name" value="MFS_MelB_like"/>
    <property type="match status" value="1"/>
</dbReference>
<dbReference type="NCBIfam" id="TIGR00830">
    <property type="entry name" value="PTBA"/>
    <property type="match status" value="1"/>
</dbReference>
<evidence type="ECO:0000256" key="2">
    <source>
        <dbReference type="ARBA" id="ARBA00004651"/>
    </source>
</evidence>
<feature type="transmembrane region" description="Helical" evidence="11">
    <location>
        <begin position="401"/>
        <end position="424"/>
    </location>
</feature>
<keyword evidence="6" id="KW-0762">Sugar transport</keyword>
<feature type="transmembrane region" description="Helical" evidence="11">
    <location>
        <begin position="124"/>
        <end position="143"/>
    </location>
</feature>
<dbReference type="InterPro" id="IPR036259">
    <property type="entry name" value="MFS_trans_sf"/>
</dbReference>
<dbReference type="SUPFAM" id="SSF51261">
    <property type="entry name" value="Duplicated hybrid motif"/>
    <property type="match status" value="1"/>
</dbReference>
<feature type="domain" description="PTS EIIA type-1" evidence="12">
    <location>
        <begin position="514"/>
        <end position="618"/>
    </location>
</feature>
<proteinExistence type="inferred from homology"/>
<sequence>MASNNTVTTGRRLTSRLSYSFGAFGHDMFYATLSTYFIMFVTSHLFDKSAGGQNDKMIFWITTIISLLRFVELAIDPFIGNTIDNTETKWGHFKPWILAGGTIGSITLAILFTNMGGLNQSNPLLYLLIFAVLYITMDIFYSFKDVGFWSMIPAISFDSAEREKTATYARVGSNIGANIVGVIVMPLVVFFSINANHGQGDMRGWFAFGAIIGLISWLSAVVVAMGTKENDSLLRKNTEKTRMRDVFKVLARNDQLMWLSLTYGLYTSGIAITNSLELYYFTYIIGKPGEFSVLASLNMVIGVISVLLFPPLAQKYSRRNVFFLSISIMVVAIILFTFAGTSLPLVLLAAILFYIPQPLIFLVVLMILSDSVEYGQLKFGHRDESLTLAVRPLLDKLGGALSNWVVGIAAVMAGMTAGATASDITTRGQIIFKMFMFGVPAILILSGTFIFFKKVTLDEKEHAKIVDELEKTWNEHLETNGEESMADIAKEVAKETTYKAPISGSMLKLSEVSDKNFASGTMGKGLAIKPTDGKVYAPFDGTVEATFPTRHAIGLRSDNGILTLIHIGIGTVEMRGTGFVQYVQKGQHVSQGQELIEFWDPAIKKAGYDDTVMVVINNYKDIKDFNYVVESGDITHGDDLLTLSTPEASDDNDDQK</sequence>
<dbReference type="GO" id="GO:0015293">
    <property type="term" value="F:symporter activity"/>
    <property type="evidence" value="ECO:0007669"/>
    <property type="project" value="UniProtKB-KW"/>
</dbReference>
<dbReference type="Gene3D" id="2.70.70.10">
    <property type="entry name" value="Glucose Permease (Domain IIA)"/>
    <property type="match status" value="1"/>
</dbReference>
<feature type="transmembrane region" description="Helical" evidence="11">
    <location>
        <begin position="28"/>
        <end position="46"/>
    </location>
</feature>